<evidence type="ECO:0000313" key="4">
    <source>
        <dbReference type="Proteomes" id="UP000309215"/>
    </source>
</evidence>
<sequence>MLGRLIVGILKGLIVGGLIGFGLVKLGFAVLPAWLAYIAAAVTGVVIGLIAGKPIWAKDAKIEAGMKAGVGALLGAGLMFAARKWLTMYLPTDLLSQVGVMAKSETIQLGYFPITSLAAVAAVLGGFYDADNTPEPEGEAKEEAKAPPAKAGSQKRIAQPAADELDEDFDDTSADEKKAKK</sequence>
<feature type="transmembrane region" description="Helical" evidence="2">
    <location>
        <begin position="106"/>
        <end position="128"/>
    </location>
</feature>
<dbReference type="EMBL" id="SSMQ01000001">
    <property type="protein sequence ID" value="TKD13144.1"/>
    <property type="molecule type" value="Genomic_DNA"/>
</dbReference>
<dbReference type="AlphaFoldDB" id="A0A4U1JK71"/>
<evidence type="ECO:0000313" key="3">
    <source>
        <dbReference type="EMBL" id="TKD13144.1"/>
    </source>
</evidence>
<organism evidence="3 4">
    <name type="scientific">Polyangium fumosum</name>
    <dbReference type="NCBI Taxonomy" id="889272"/>
    <lineage>
        <taxon>Bacteria</taxon>
        <taxon>Pseudomonadati</taxon>
        <taxon>Myxococcota</taxon>
        <taxon>Polyangia</taxon>
        <taxon>Polyangiales</taxon>
        <taxon>Polyangiaceae</taxon>
        <taxon>Polyangium</taxon>
    </lineage>
</organism>
<accession>A0A4U1JK71</accession>
<dbReference type="Proteomes" id="UP000309215">
    <property type="component" value="Unassembled WGS sequence"/>
</dbReference>
<proteinExistence type="predicted"/>
<gene>
    <name evidence="3" type="ORF">E8A74_00895</name>
</gene>
<keyword evidence="2" id="KW-0812">Transmembrane</keyword>
<feature type="compositionally biased region" description="Acidic residues" evidence="1">
    <location>
        <begin position="163"/>
        <end position="173"/>
    </location>
</feature>
<dbReference type="OrthoDB" id="5525450at2"/>
<feature type="transmembrane region" description="Helical" evidence="2">
    <location>
        <begin position="68"/>
        <end position="86"/>
    </location>
</feature>
<feature type="region of interest" description="Disordered" evidence="1">
    <location>
        <begin position="132"/>
        <end position="181"/>
    </location>
</feature>
<evidence type="ECO:0000256" key="2">
    <source>
        <dbReference type="SAM" id="Phobius"/>
    </source>
</evidence>
<dbReference type="RefSeq" id="WP_136926960.1">
    <property type="nucleotide sequence ID" value="NZ_SSMQ01000001.1"/>
</dbReference>
<keyword evidence="2" id="KW-1133">Transmembrane helix</keyword>
<keyword evidence="4" id="KW-1185">Reference proteome</keyword>
<protein>
    <submittedName>
        <fullName evidence="3">Uncharacterized protein</fullName>
    </submittedName>
</protein>
<reference evidence="3 4" key="1">
    <citation type="submission" date="2019-04" db="EMBL/GenBank/DDBJ databases">
        <authorList>
            <person name="Li Y."/>
            <person name="Wang J."/>
        </authorList>
    </citation>
    <scope>NUCLEOTIDE SEQUENCE [LARGE SCALE GENOMIC DNA]</scope>
    <source>
        <strain evidence="3 4">DSM 14668</strain>
    </source>
</reference>
<feature type="transmembrane region" description="Helical" evidence="2">
    <location>
        <begin position="34"/>
        <end position="56"/>
    </location>
</feature>
<name>A0A4U1JK71_9BACT</name>
<keyword evidence="2" id="KW-0472">Membrane</keyword>
<evidence type="ECO:0000256" key="1">
    <source>
        <dbReference type="SAM" id="MobiDB-lite"/>
    </source>
</evidence>
<comment type="caution">
    <text evidence="3">The sequence shown here is derived from an EMBL/GenBank/DDBJ whole genome shotgun (WGS) entry which is preliminary data.</text>
</comment>
<feature type="transmembrane region" description="Helical" evidence="2">
    <location>
        <begin position="7"/>
        <end position="28"/>
    </location>
</feature>